<evidence type="ECO:0000313" key="2">
    <source>
        <dbReference type="EMBL" id="MDB7932131.1"/>
    </source>
</evidence>
<gene>
    <name evidence="2" type="ORF">PNE06_03480</name>
</gene>
<dbReference type="InterPro" id="IPR000253">
    <property type="entry name" value="FHA_dom"/>
</dbReference>
<reference evidence="2" key="1">
    <citation type="submission" date="2023-01" db="EMBL/GenBank/DDBJ databases">
        <title>Human gut microbiome strain richness.</title>
        <authorList>
            <person name="Chen-Liaw A."/>
        </authorList>
    </citation>
    <scope>NUCLEOTIDE SEQUENCE</scope>
    <source>
        <strain evidence="2">1001287st1_F4_1001285I_161205</strain>
    </source>
</reference>
<name>A0AAW6CBS9_FLAPL</name>
<sequence length="355" mass="40970">MKLIADCNGNIRHFFAKLSWREHFDPKEIEILAARAIPMLIPPTSVQGRRNNVLQYDISAYSTLEFYLTCILSREQFADLLLQSIDVFQRMQQIYLNYKNLVLDLDKIYIQLGDRTIHFIYLPLMNSKREASHLEFFRLLITKAARSTYEQSNFLDSCLTWLNRPAPFILSEFGHFIKEQTCVGATVGRQTFSDGDLDIALERQPERFVRPEPKPIEVPRVPFLEEEQGATSRLDETKEGGTVLLGEEKPLVPVIRYYIQRLQPEEKIELTHFPFLVGTELGRVAYCVSGNAAVSRRHAEFSIQDGECVIVDQKSTNKTYVNDCAVVPFTPQPLKDGDIIRLGNEKFKFIREERD</sequence>
<dbReference type="PROSITE" id="PS50006">
    <property type="entry name" value="FHA_DOMAIN"/>
    <property type="match status" value="1"/>
</dbReference>
<dbReference type="Proteomes" id="UP001211173">
    <property type="component" value="Unassembled WGS sequence"/>
</dbReference>
<accession>A0AAW6CBS9</accession>
<protein>
    <submittedName>
        <fullName evidence="2">FHA domain-containing protein</fullName>
    </submittedName>
</protein>
<dbReference type="InterPro" id="IPR008984">
    <property type="entry name" value="SMAD_FHA_dom_sf"/>
</dbReference>
<organism evidence="2 3">
    <name type="scientific">Flavonifractor plautii</name>
    <name type="common">Fusobacterium plautii</name>
    <dbReference type="NCBI Taxonomy" id="292800"/>
    <lineage>
        <taxon>Bacteria</taxon>
        <taxon>Bacillati</taxon>
        <taxon>Bacillota</taxon>
        <taxon>Clostridia</taxon>
        <taxon>Eubacteriales</taxon>
        <taxon>Oscillospiraceae</taxon>
        <taxon>Flavonifractor</taxon>
    </lineage>
</organism>
<dbReference type="Pfam" id="PF00498">
    <property type="entry name" value="FHA"/>
    <property type="match status" value="1"/>
</dbReference>
<dbReference type="AlphaFoldDB" id="A0AAW6CBS9"/>
<dbReference type="EMBL" id="JAQLWV010000004">
    <property type="protein sequence ID" value="MDB7932131.1"/>
    <property type="molecule type" value="Genomic_DNA"/>
</dbReference>
<dbReference type="RefSeq" id="WP_195325254.1">
    <property type="nucleotide sequence ID" value="NZ_JADMVZ010000006.1"/>
</dbReference>
<feature type="domain" description="FHA" evidence="1">
    <location>
        <begin position="275"/>
        <end position="326"/>
    </location>
</feature>
<dbReference type="InterPro" id="IPR045962">
    <property type="entry name" value="DUF6382"/>
</dbReference>
<evidence type="ECO:0000313" key="3">
    <source>
        <dbReference type="Proteomes" id="UP001211173"/>
    </source>
</evidence>
<evidence type="ECO:0000259" key="1">
    <source>
        <dbReference type="PROSITE" id="PS50006"/>
    </source>
</evidence>
<dbReference type="Pfam" id="PF19909">
    <property type="entry name" value="DUF6382"/>
    <property type="match status" value="1"/>
</dbReference>
<dbReference type="SUPFAM" id="SSF49879">
    <property type="entry name" value="SMAD/FHA domain"/>
    <property type="match status" value="1"/>
</dbReference>
<comment type="caution">
    <text evidence="2">The sequence shown here is derived from an EMBL/GenBank/DDBJ whole genome shotgun (WGS) entry which is preliminary data.</text>
</comment>
<dbReference type="SMART" id="SM00240">
    <property type="entry name" value="FHA"/>
    <property type="match status" value="1"/>
</dbReference>
<dbReference type="CDD" id="cd00060">
    <property type="entry name" value="FHA"/>
    <property type="match status" value="1"/>
</dbReference>
<proteinExistence type="predicted"/>
<dbReference type="Gene3D" id="2.60.200.20">
    <property type="match status" value="1"/>
</dbReference>